<protein>
    <submittedName>
        <fullName evidence="3">Type IV pilin N-terminal domain-containing protein</fullName>
    </submittedName>
</protein>
<keyword evidence="4" id="KW-1185">Reference proteome</keyword>
<proteinExistence type="predicted"/>
<dbReference type="PANTHER" id="PTHR38138:SF1">
    <property type="entry name" value="ARCHAEAL TYPE IV PILIN N-TERMINAL DOMAIN-CONTAINING PROTEIN"/>
    <property type="match status" value="1"/>
</dbReference>
<keyword evidence="1" id="KW-0812">Transmembrane</keyword>
<dbReference type="Proteomes" id="UP001246244">
    <property type="component" value="Unassembled WGS sequence"/>
</dbReference>
<dbReference type="InterPro" id="IPR012859">
    <property type="entry name" value="Pilin_N_archaeal"/>
</dbReference>
<gene>
    <name evidence="3" type="ORF">RG963_00525</name>
</gene>
<feature type="domain" description="Archaeal Type IV pilin N-terminal" evidence="2">
    <location>
        <begin position="14"/>
        <end position="86"/>
    </location>
</feature>
<accession>A0ABU2CX27</accession>
<evidence type="ECO:0000256" key="1">
    <source>
        <dbReference type="SAM" id="Phobius"/>
    </source>
</evidence>
<reference evidence="4" key="1">
    <citation type="submission" date="2023-07" db="EMBL/GenBank/DDBJ databases">
        <title>Whole-genome sequencing of a new Methanosarcina sp. Z-7115.</title>
        <authorList>
            <person name="Zhilina T.N."/>
            <person name="Merkel A.Y."/>
        </authorList>
    </citation>
    <scope>NUCLEOTIDE SEQUENCE [LARGE SCALE GENOMIC DNA]</scope>
    <source>
        <strain evidence="4">Z-7115</strain>
    </source>
</reference>
<comment type="caution">
    <text evidence="3">The sequence shown here is derived from an EMBL/GenBank/DDBJ whole genome shotgun (WGS) entry which is preliminary data.</text>
</comment>
<evidence type="ECO:0000313" key="4">
    <source>
        <dbReference type="Proteomes" id="UP001246244"/>
    </source>
</evidence>
<feature type="transmembrane region" description="Helical" evidence="1">
    <location>
        <begin position="20"/>
        <end position="41"/>
    </location>
</feature>
<dbReference type="PANTHER" id="PTHR38138">
    <property type="entry name" value="VNG6441H"/>
    <property type="match status" value="1"/>
</dbReference>
<sequence length="324" mass="36335">MEGKKCRALGKDYKAVSEVYGQLLMMSIVVIAFSTIALTVFSDGALNPEHTPHTDLRENINTNTNRVYITHSGGEAIDLSAIKIILIADGQRYEFNKSDFKDPDDTDPDDAVFMLGDCIVINNENIKSGIDIDMLFVDMPSQQVIQRTALQQGPTKVPYWITPCPYGSVYDNSTNKFLPTELVDGMNDGLFIKAQVPKKPESVYQEFTFGIDADEIGISDSSKPVKLKVIYRSQGCSPDEIPLSIYNGSDWTQIGPKMKNYSSFDDCKNSNSNIYEITSYVNASEKLENLKVRFSATENPDEHDPDEQNEKFYEIDFIGVHIEL</sequence>
<keyword evidence="1" id="KW-0472">Membrane</keyword>
<evidence type="ECO:0000259" key="2">
    <source>
        <dbReference type="Pfam" id="PF07790"/>
    </source>
</evidence>
<evidence type="ECO:0000313" key="3">
    <source>
        <dbReference type="EMBL" id="MDR7664288.1"/>
    </source>
</evidence>
<name>A0ABU2CX27_9EURY</name>
<organism evidence="3 4">
    <name type="scientific">Methanosarcina baikalica</name>
    <dbReference type="NCBI Taxonomy" id="3073890"/>
    <lineage>
        <taxon>Archaea</taxon>
        <taxon>Methanobacteriati</taxon>
        <taxon>Methanobacteriota</taxon>
        <taxon>Stenosarchaea group</taxon>
        <taxon>Methanomicrobia</taxon>
        <taxon>Methanosarcinales</taxon>
        <taxon>Methanosarcinaceae</taxon>
        <taxon>Methanosarcina</taxon>
    </lineage>
</organism>
<dbReference type="EMBL" id="JAVKPK010000001">
    <property type="protein sequence ID" value="MDR7664288.1"/>
    <property type="molecule type" value="Genomic_DNA"/>
</dbReference>
<dbReference type="RefSeq" id="WP_310574316.1">
    <property type="nucleotide sequence ID" value="NZ_JAVKPK010000001.1"/>
</dbReference>
<keyword evidence="1" id="KW-1133">Transmembrane helix</keyword>
<dbReference type="Pfam" id="PF07790">
    <property type="entry name" value="Pilin_N"/>
    <property type="match status" value="1"/>
</dbReference>